<dbReference type="Gene3D" id="3.10.580.10">
    <property type="entry name" value="CBS-domain"/>
    <property type="match status" value="1"/>
</dbReference>
<dbReference type="CDD" id="cd05401">
    <property type="entry name" value="NT_GlnE_GlnD_like"/>
    <property type="match status" value="1"/>
</dbReference>
<dbReference type="Pfam" id="PF00571">
    <property type="entry name" value="CBS"/>
    <property type="match status" value="2"/>
</dbReference>
<dbReference type="Pfam" id="PF10335">
    <property type="entry name" value="DUF294_C"/>
    <property type="match status" value="1"/>
</dbReference>
<dbReference type="RefSeq" id="WP_190261765.1">
    <property type="nucleotide sequence ID" value="NZ_CP053923.1"/>
</dbReference>
<dbReference type="GO" id="GO:0008773">
    <property type="term" value="F:[protein-PII] uridylyltransferase activity"/>
    <property type="evidence" value="ECO:0007669"/>
    <property type="project" value="InterPro"/>
</dbReference>
<dbReference type="SMART" id="SM00116">
    <property type="entry name" value="CBS"/>
    <property type="match status" value="2"/>
</dbReference>
<feature type="domain" description="CBS" evidence="3">
    <location>
        <begin position="25"/>
        <end position="84"/>
    </location>
</feature>
<dbReference type="PANTHER" id="PTHR43080:SF2">
    <property type="entry name" value="CBS DOMAIN-CONTAINING PROTEIN"/>
    <property type="match status" value="1"/>
</dbReference>
<evidence type="ECO:0000256" key="2">
    <source>
        <dbReference type="PROSITE-ProRule" id="PRU00703"/>
    </source>
</evidence>
<dbReference type="InterPro" id="IPR018821">
    <property type="entry name" value="DUF294_put_nucleoTrafse_sb-bd"/>
</dbReference>
<keyword evidence="5" id="KW-1185">Reference proteome</keyword>
<proteinExistence type="predicted"/>
<dbReference type="AlphaFoldDB" id="A0A7H1MXY5"/>
<evidence type="ECO:0000313" key="5">
    <source>
        <dbReference type="Proteomes" id="UP000516369"/>
    </source>
</evidence>
<dbReference type="InterPro" id="IPR051257">
    <property type="entry name" value="Diverse_CBS-Domain"/>
</dbReference>
<feature type="domain" description="CBS" evidence="3">
    <location>
        <begin position="91"/>
        <end position="151"/>
    </location>
</feature>
<dbReference type="InterPro" id="IPR046342">
    <property type="entry name" value="CBS_dom_sf"/>
</dbReference>
<reference evidence="4 5" key="1">
    <citation type="submission" date="2020-05" db="EMBL/GenBank/DDBJ databases">
        <title>Complete closed genome sequence of Defluviicoccus vanus.</title>
        <authorList>
            <person name="Bessarab I."/>
            <person name="Arumugam K."/>
            <person name="Maszenan A.M."/>
            <person name="Seviour R.J."/>
            <person name="Williams R.B."/>
        </authorList>
    </citation>
    <scope>NUCLEOTIDE SEQUENCE [LARGE SCALE GENOMIC DNA]</scope>
    <source>
        <strain evidence="4 5">Ben 114</strain>
    </source>
</reference>
<dbReference type="PANTHER" id="PTHR43080">
    <property type="entry name" value="CBS DOMAIN-CONTAINING PROTEIN CBSX3, MITOCHONDRIAL"/>
    <property type="match status" value="1"/>
</dbReference>
<evidence type="ECO:0000256" key="1">
    <source>
        <dbReference type="ARBA" id="ARBA00023122"/>
    </source>
</evidence>
<dbReference type="InterPro" id="IPR000644">
    <property type="entry name" value="CBS_dom"/>
</dbReference>
<accession>A0A7H1MXY5</accession>
<dbReference type="PROSITE" id="PS51371">
    <property type="entry name" value="CBS"/>
    <property type="match status" value="2"/>
</dbReference>
<name>A0A7H1MXY5_9PROT</name>
<evidence type="ECO:0000313" key="4">
    <source>
        <dbReference type="EMBL" id="QNT68321.1"/>
    </source>
</evidence>
<keyword evidence="1 2" id="KW-0129">CBS domain</keyword>
<protein>
    <submittedName>
        <fullName evidence="4">CBS domain-containing protein</fullName>
    </submittedName>
</protein>
<dbReference type="InterPro" id="IPR005105">
    <property type="entry name" value="GlnD_Uridyltrans_N"/>
</dbReference>
<sequence>MSVPPQGEQTTSRTAVFSMLVRDFMRPRKEVLAIRAGTRCADMVGQLTAENASCAVVVDANARPIGVITLQDIARRITFQVDASTPVDVVMTTPVMTIGRHDYLYHAIAQMRRHDLRHMLVVNRQGELVGMIDLHDALAVAAGRLMRQIDRLTHDTTIEGMKEVKAAQVELAEQLFAENLPAPEVQQLISHINNDVYRRIAAAVLKDMTAEGWGEPPVSSVAIVMGSGGRGENYLFPDQDNGFILGNYADAEHGRIDAYFLEAAERLCRDLNEVGIPYCNGYCMAVNPLWRKSLSQWIEQIRLWGKKSNFVAIRLADIFFDFQPVVGDAELARTLRHEVTRLVRNNHAFLRQMFQDKTEHNVALGFFGRFITEKENPDYRGQLNLKYAGLIPLVGAIRLIALREGVEVSPTLARIRTLYEDSVLSVRERDDLSRAFTVITDTLLRQQIHDYNLGQPVTYFVDPEAFSKRQRADLIEALKAIDAIRKRVHMEFTGQVF</sequence>
<dbReference type="Proteomes" id="UP000516369">
    <property type="component" value="Chromosome"/>
</dbReference>
<dbReference type="EMBL" id="CP053923">
    <property type="protein sequence ID" value="QNT68321.1"/>
    <property type="molecule type" value="Genomic_DNA"/>
</dbReference>
<dbReference type="KEGG" id="dvn:HQ394_01780"/>
<dbReference type="SUPFAM" id="SSF54631">
    <property type="entry name" value="CBS-domain pair"/>
    <property type="match status" value="1"/>
</dbReference>
<gene>
    <name evidence="4" type="ORF">HQ394_01780</name>
</gene>
<evidence type="ECO:0000259" key="3">
    <source>
        <dbReference type="PROSITE" id="PS51371"/>
    </source>
</evidence>
<organism evidence="4 5">
    <name type="scientific">Defluviicoccus vanus</name>
    <dbReference type="NCBI Taxonomy" id="111831"/>
    <lineage>
        <taxon>Bacteria</taxon>
        <taxon>Pseudomonadati</taxon>
        <taxon>Pseudomonadota</taxon>
        <taxon>Alphaproteobacteria</taxon>
        <taxon>Rhodospirillales</taxon>
        <taxon>Rhodospirillaceae</taxon>
        <taxon>Defluviicoccus</taxon>
    </lineage>
</organism>
<dbReference type="Pfam" id="PF03445">
    <property type="entry name" value="DUF294"/>
    <property type="match status" value="1"/>
</dbReference>